<dbReference type="InterPro" id="IPR046539">
    <property type="entry name" value="DUF6604"/>
</dbReference>
<name>A0AAD6G8J7_9EURO</name>
<evidence type="ECO:0000313" key="3">
    <source>
        <dbReference type="EMBL" id="KAJ5524091.1"/>
    </source>
</evidence>
<feature type="domain" description="DUF6604" evidence="2">
    <location>
        <begin position="13"/>
        <end position="195"/>
    </location>
</feature>
<feature type="region of interest" description="Disordered" evidence="1">
    <location>
        <begin position="207"/>
        <end position="233"/>
    </location>
</feature>
<sequence length="233" mass="26698">MPPNTAQPYYQLRYHTEQNEVFQWIVKTATNLLEDNPSSAVKTILEKRTPKPTCFEVQTLAAFIGQHLKPVPDKILTLFERVIDDRTKTCQDYQHTTARSTDPIVKYHNDMHRRWVVGLTIAFNSFGGRAWRARAISSITKKDRQQLIFSNRFSVLSIDDTVEAPEGNASSVANEGEDPGSDLFDPFAESTDHDHLFFDPAAGQHWTWKPARKKKKKSTQKEMESVDCQHHPT</sequence>
<protein>
    <recommendedName>
        <fullName evidence="2">DUF6604 domain-containing protein</fullName>
    </recommendedName>
</protein>
<dbReference type="Proteomes" id="UP001220324">
    <property type="component" value="Unassembled WGS sequence"/>
</dbReference>
<evidence type="ECO:0000259" key="2">
    <source>
        <dbReference type="Pfam" id="PF20253"/>
    </source>
</evidence>
<dbReference type="Pfam" id="PF20253">
    <property type="entry name" value="DUF6604"/>
    <property type="match status" value="1"/>
</dbReference>
<comment type="caution">
    <text evidence="3">The sequence shown here is derived from an EMBL/GenBank/DDBJ whole genome shotgun (WGS) entry which is preliminary data.</text>
</comment>
<dbReference type="AlphaFoldDB" id="A0AAD6G8J7"/>
<feature type="compositionally biased region" description="Basic and acidic residues" evidence="1">
    <location>
        <begin position="219"/>
        <end position="233"/>
    </location>
</feature>
<organism evidence="3 4">
    <name type="scientific">Penicillium frequentans</name>
    <dbReference type="NCBI Taxonomy" id="3151616"/>
    <lineage>
        <taxon>Eukaryota</taxon>
        <taxon>Fungi</taxon>
        <taxon>Dikarya</taxon>
        <taxon>Ascomycota</taxon>
        <taxon>Pezizomycotina</taxon>
        <taxon>Eurotiomycetes</taxon>
        <taxon>Eurotiomycetidae</taxon>
        <taxon>Eurotiales</taxon>
        <taxon>Aspergillaceae</taxon>
        <taxon>Penicillium</taxon>
    </lineage>
</organism>
<feature type="region of interest" description="Disordered" evidence="1">
    <location>
        <begin position="166"/>
        <end position="185"/>
    </location>
</feature>
<proteinExistence type="predicted"/>
<evidence type="ECO:0000256" key="1">
    <source>
        <dbReference type="SAM" id="MobiDB-lite"/>
    </source>
</evidence>
<dbReference type="EMBL" id="JAQIZZ010000008">
    <property type="protein sequence ID" value="KAJ5524091.1"/>
    <property type="molecule type" value="Genomic_DNA"/>
</dbReference>
<dbReference type="PANTHER" id="PTHR38795:SF1">
    <property type="entry name" value="DUF6604 DOMAIN-CONTAINING PROTEIN"/>
    <property type="match status" value="1"/>
</dbReference>
<gene>
    <name evidence="3" type="ORF">N7494_010741</name>
</gene>
<accession>A0AAD6G8J7</accession>
<dbReference type="PANTHER" id="PTHR38795">
    <property type="entry name" value="DUF6604 DOMAIN-CONTAINING PROTEIN"/>
    <property type="match status" value="1"/>
</dbReference>
<keyword evidence="4" id="KW-1185">Reference proteome</keyword>
<evidence type="ECO:0000313" key="4">
    <source>
        <dbReference type="Proteomes" id="UP001220324"/>
    </source>
</evidence>
<reference evidence="3 4" key="1">
    <citation type="journal article" date="2023" name="IMA Fungus">
        <title>Comparative genomic study of the Penicillium genus elucidates a diverse pangenome and 15 lateral gene transfer events.</title>
        <authorList>
            <person name="Petersen C."/>
            <person name="Sorensen T."/>
            <person name="Nielsen M.R."/>
            <person name="Sondergaard T.E."/>
            <person name="Sorensen J.L."/>
            <person name="Fitzpatrick D.A."/>
            <person name="Frisvad J.C."/>
            <person name="Nielsen K.L."/>
        </authorList>
    </citation>
    <scope>NUCLEOTIDE SEQUENCE [LARGE SCALE GENOMIC DNA]</scope>
    <source>
        <strain evidence="3 4">IBT 35679</strain>
    </source>
</reference>